<organism evidence="1 2">
    <name type="scientific">Schizopora paradoxa</name>
    <dbReference type="NCBI Taxonomy" id="27342"/>
    <lineage>
        <taxon>Eukaryota</taxon>
        <taxon>Fungi</taxon>
        <taxon>Dikarya</taxon>
        <taxon>Basidiomycota</taxon>
        <taxon>Agaricomycotina</taxon>
        <taxon>Agaricomycetes</taxon>
        <taxon>Hymenochaetales</taxon>
        <taxon>Schizoporaceae</taxon>
        <taxon>Schizopora</taxon>
    </lineage>
</organism>
<sequence>MCLRETLQPTRAVIAGNYVDATYARKEMQCPLVAIAQFDAIHLRKDCVVNREYVLAKRGETIGEGAARPKNEREERGGTVMGTTTCLSKGQLKSNHHRLYELHPRPTNTRVELKMCDAGPSTAPPIRGEVFLIELDSERQGMKRFHWDLPSNLSMTLASVRALMLKEVRKVNTLL</sequence>
<protein>
    <submittedName>
        <fullName evidence="1">Uncharacterized protein</fullName>
    </submittedName>
</protein>
<name>A0A0H2R8F4_9AGAM</name>
<reference evidence="1 2" key="1">
    <citation type="submission" date="2015-04" db="EMBL/GenBank/DDBJ databases">
        <title>Complete genome sequence of Schizopora paradoxa KUC8140, a cosmopolitan wood degrader in East Asia.</title>
        <authorList>
            <consortium name="DOE Joint Genome Institute"/>
            <person name="Min B."/>
            <person name="Park H."/>
            <person name="Jang Y."/>
            <person name="Kim J.-J."/>
            <person name="Kim K.H."/>
            <person name="Pangilinan J."/>
            <person name="Lipzen A."/>
            <person name="Riley R."/>
            <person name="Grigoriev I.V."/>
            <person name="Spatafora J.W."/>
            <person name="Choi I.-G."/>
        </authorList>
    </citation>
    <scope>NUCLEOTIDE SEQUENCE [LARGE SCALE GENOMIC DNA]</scope>
    <source>
        <strain evidence="1 2">KUC8140</strain>
    </source>
</reference>
<proteinExistence type="predicted"/>
<dbReference type="Proteomes" id="UP000053477">
    <property type="component" value="Unassembled WGS sequence"/>
</dbReference>
<dbReference type="InParanoid" id="A0A0H2R8F4"/>
<dbReference type="EMBL" id="KQ086105">
    <property type="protein sequence ID" value="KLO08135.1"/>
    <property type="molecule type" value="Genomic_DNA"/>
</dbReference>
<dbReference type="AlphaFoldDB" id="A0A0H2R8F4"/>
<accession>A0A0H2R8F4</accession>
<evidence type="ECO:0000313" key="2">
    <source>
        <dbReference type="Proteomes" id="UP000053477"/>
    </source>
</evidence>
<gene>
    <name evidence="1" type="ORF">SCHPADRAFT_982603</name>
</gene>
<evidence type="ECO:0000313" key="1">
    <source>
        <dbReference type="EMBL" id="KLO08135.1"/>
    </source>
</evidence>
<keyword evidence="2" id="KW-1185">Reference proteome</keyword>